<protein>
    <submittedName>
        <fullName evidence="2">Uncharacterized protein</fullName>
    </submittedName>
</protein>
<evidence type="ECO:0000313" key="2">
    <source>
        <dbReference type="EMBL" id="GAA4132746.1"/>
    </source>
</evidence>
<comment type="caution">
    <text evidence="2">The sequence shown here is derived from an EMBL/GenBank/DDBJ whole genome shotgun (WGS) entry which is preliminary data.</text>
</comment>
<organism evidence="2 3">
    <name type="scientific">Actinomadura keratinilytica</name>
    <dbReference type="NCBI Taxonomy" id="547461"/>
    <lineage>
        <taxon>Bacteria</taxon>
        <taxon>Bacillati</taxon>
        <taxon>Actinomycetota</taxon>
        <taxon>Actinomycetes</taxon>
        <taxon>Streptosporangiales</taxon>
        <taxon>Thermomonosporaceae</taxon>
        <taxon>Actinomadura</taxon>
    </lineage>
</organism>
<keyword evidence="3" id="KW-1185">Reference proteome</keyword>
<feature type="region of interest" description="Disordered" evidence="1">
    <location>
        <begin position="1"/>
        <end position="25"/>
    </location>
</feature>
<accession>A0ABP7Y9C0</accession>
<reference evidence="3" key="1">
    <citation type="journal article" date="2019" name="Int. J. Syst. Evol. Microbiol.">
        <title>The Global Catalogue of Microorganisms (GCM) 10K type strain sequencing project: providing services to taxonomists for standard genome sequencing and annotation.</title>
        <authorList>
            <consortium name="The Broad Institute Genomics Platform"/>
            <consortium name="The Broad Institute Genome Sequencing Center for Infectious Disease"/>
            <person name="Wu L."/>
            <person name="Ma J."/>
        </authorList>
    </citation>
    <scope>NUCLEOTIDE SEQUENCE [LARGE SCALE GENOMIC DNA]</scope>
    <source>
        <strain evidence="3">JCM 17316</strain>
    </source>
</reference>
<proteinExistence type="predicted"/>
<name>A0ABP7Y9C0_9ACTN</name>
<dbReference type="Proteomes" id="UP001500266">
    <property type="component" value="Unassembled WGS sequence"/>
</dbReference>
<dbReference type="EMBL" id="BAABDO010000011">
    <property type="protein sequence ID" value="GAA4132746.1"/>
    <property type="molecule type" value="Genomic_DNA"/>
</dbReference>
<evidence type="ECO:0000256" key="1">
    <source>
        <dbReference type="SAM" id="MobiDB-lite"/>
    </source>
</evidence>
<evidence type="ECO:0000313" key="3">
    <source>
        <dbReference type="Proteomes" id="UP001500266"/>
    </source>
</evidence>
<sequence>MQREIPAGAVAAHGGEGDADHPGELGRRGGRAAIAMADPRSGNFLGVHVVNYARLYCDNFVAAYTDFLDCANFVATYANSVAWRKFVAAYPSAARPDDRAGARTGRYAGA</sequence>
<feature type="compositionally biased region" description="Basic and acidic residues" evidence="1">
    <location>
        <begin position="15"/>
        <end position="25"/>
    </location>
</feature>
<gene>
    <name evidence="2" type="ORF">GCM10022416_12910</name>
</gene>